<comment type="caution">
    <text evidence="3">The sequence shown here is derived from an EMBL/GenBank/DDBJ whole genome shotgun (WGS) entry which is preliminary data.</text>
</comment>
<keyword evidence="2" id="KW-0812">Transmembrane</keyword>
<protein>
    <submittedName>
        <fullName evidence="3">Uncharacterized protein</fullName>
    </submittedName>
</protein>
<dbReference type="Proteomes" id="UP000593560">
    <property type="component" value="Unassembled WGS sequence"/>
</dbReference>
<evidence type="ECO:0000313" key="3">
    <source>
        <dbReference type="EMBL" id="MBA0809815.1"/>
    </source>
</evidence>
<feature type="region of interest" description="Disordered" evidence="1">
    <location>
        <begin position="150"/>
        <end position="259"/>
    </location>
</feature>
<feature type="transmembrane region" description="Helical" evidence="2">
    <location>
        <begin position="89"/>
        <end position="122"/>
    </location>
</feature>
<feature type="transmembrane region" description="Helical" evidence="2">
    <location>
        <begin position="50"/>
        <end position="68"/>
    </location>
</feature>
<organism evidence="3 4">
    <name type="scientific">Gossypium harknessii</name>
    <dbReference type="NCBI Taxonomy" id="34285"/>
    <lineage>
        <taxon>Eukaryota</taxon>
        <taxon>Viridiplantae</taxon>
        <taxon>Streptophyta</taxon>
        <taxon>Embryophyta</taxon>
        <taxon>Tracheophyta</taxon>
        <taxon>Spermatophyta</taxon>
        <taxon>Magnoliopsida</taxon>
        <taxon>eudicotyledons</taxon>
        <taxon>Gunneridae</taxon>
        <taxon>Pentapetalae</taxon>
        <taxon>rosids</taxon>
        <taxon>malvids</taxon>
        <taxon>Malvales</taxon>
        <taxon>Malvaceae</taxon>
        <taxon>Malvoideae</taxon>
        <taxon>Gossypium</taxon>
    </lineage>
</organism>
<feature type="compositionally biased region" description="Basic and acidic residues" evidence="1">
    <location>
        <begin position="239"/>
        <end position="259"/>
    </location>
</feature>
<feature type="compositionally biased region" description="Basic and acidic residues" evidence="1">
    <location>
        <begin position="202"/>
        <end position="223"/>
    </location>
</feature>
<keyword evidence="2" id="KW-0472">Membrane</keyword>
<keyword evidence="2" id="KW-1133">Transmembrane helix</keyword>
<dbReference type="OrthoDB" id="631005at2759"/>
<feature type="compositionally biased region" description="Basic and acidic residues" evidence="1">
    <location>
        <begin position="150"/>
        <end position="172"/>
    </location>
</feature>
<dbReference type="AlphaFoldDB" id="A0A7J9HLK8"/>
<feature type="compositionally biased region" description="Polar residues" evidence="1">
    <location>
        <begin position="182"/>
        <end position="194"/>
    </location>
</feature>
<dbReference type="EMBL" id="JABFAD010000009">
    <property type="protein sequence ID" value="MBA0809815.1"/>
    <property type="molecule type" value="Genomic_DNA"/>
</dbReference>
<dbReference type="PANTHER" id="PTHR36075:SF1">
    <property type="entry name" value="OS03G0595200 PROTEIN"/>
    <property type="match status" value="1"/>
</dbReference>
<dbReference type="PANTHER" id="PTHR36075">
    <property type="entry name" value="BNAA10G09820D PROTEIN"/>
    <property type="match status" value="1"/>
</dbReference>
<proteinExistence type="predicted"/>
<evidence type="ECO:0000256" key="1">
    <source>
        <dbReference type="SAM" id="MobiDB-lite"/>
    </source>
</evidence>
<evidence type="ECO:0000313" key="4">
    <source>
        <dbReference type="Proteomes" id="UP000593560"/>
    </source>
</evidence>
<evidence type="ECO:0000256" key="2">
    <source>
        <dbReference type="SAM" id="Phobius"/>
    </source>
</evidence>
<keyword evidence="4" id="KW-1185">Reference proteome</keyword>
<gene>
    <name evidence="3" type="ORF">Gohar_025433</name>
</gene>
<sequence>MFWIRFVAAEFSLISGLCCPFAIEIHDLQHLMDSSPVHTTSSLHEQEDEWGILTLSLFLCLFAGKILVNGRNLDPYQKDRFFISDRCNLYAYLEVLSSNVLLLNICSIVVRWSLIAFGFSYVDVCSFFCVSLDTDGFVIPSLGIEEPYKTKADTSDVETSKSHSQQTKKEENIYLGPHGAPPSQSRQQELNLSTRKQRFKQKLKEADKRVGGTGRENKVENLKELVGGGKASPNMSKGSPRDWLDPHCNESEFEKPYPQ</sequence>
<reference evidence="3 4" key="1">
    <citation type="journal article" date="2019" name="Genome Biol. Evol.">
        <title>Insights into the evolution of the New World diploid cottons (Gossypium, subgenus Houzingenia) based on genome sequencing.</title>
        <authorList>
            <person name="Grover C.E."/>
            <person name="Arick M.A. 2nd"/>
            <person name="Thrash A."/>
            <person name="Conover J.L."/>
            <person name="Sanders W.S."/>
            <person name="Peterson D.G."/>
            <person name="Frelichowski J.E."/>
            <person name="Scheffler J.A."/>
            <person name="Scheffler B.E."/>
            <person name="Wendel J.F."/>
        </authorList>
    </citation>
    <scope>NUCLEOTIDE SEQUENCE [LARGE SCALE GENOMIC DNA]</scope>
    <source>
        <strain evidence="3">0</strain>
        <tissue evidence="3">Leaf</tissue>
    </source>
</reference>
<accession>A0A7J9HLK8</accession>
<name>A0A7J9HLK8_9ROSI</name>